<organism evidence="12 13">
    <name type="scientific">Methanocaldococcus villosus KIN24-T80</name>
    <dbReference type="NCBI Taxonomy" id="1069083"/>
    <lineage>
        <taxon>Archaea</taxon>
        <taxon>Methanobacteriati</taxon>
        <taxon>Methanobacteriota</taxon>
        <taxon>Methanomada group</taxon>
        <taxon>Methanococci</taxon>
        <taxon>Methanococcales</taxon>
        <taxon>Methanocaldococcaceae</taxon>
        <taxon>Methanocaldococcus</taxon>
    </lineage>
</organism>
<dbReference type="GO" id="GO:0005663">
    <property type="term" value="C:DNA replication factor C complex"/>
    <property type="evidence" value="ECO:0007669"/>
    <property type="project" value="TreeGrafter"/>
</dbReference>
<dbReference type="Pfam" id="PF14890">
    <property type="entry name" value="Intein_splicing"/>
    <property type="match status" value="1"/>
</dbReference>
<dbReference type="NCBIfam" id="TIGR01443">
    <property type="entry name" value="intein_Cterm"/>
    <property type="match status" value="1"/>
</dbReference>
<gene>
    <name evidence="12" type="ORF">J422_02814</name>
</gene>
<dbReference type="SUPFAM" id="SSF52540">
    <property type="entry name" value="P-loop containing nucleoside triphosphate hydrolases"/>
    <property type="match status" value="1"/>
</dbReference>
<dbReference type="Pfam" id="PF00004">
    <property type="entry name" value="AAA"/>
    <property type="match status" value="1"/>
</dbReference>
<evidence type="ECO:0000259" key="11">
    <source>
        <dbReference type="SMART" id="SM00382"/>
    </source>
</evidence>
<dbReference type="InterPro" id="IPR027417">
    <property type="entry name" value="P-loop_NTPase"/>
</dbReference>
<dbReference type="InterPro" id="IPR008824">
    <property type="entry name" value="RuvB-like_N"/>
</dbReference>
<keyword evidence="5" id="KW-0068">Autocatalytic cleavage</keyword>
<reference evidence="12 13" key="1">
    <citation type="journal article" date="2013" name="Genome Announc.">
        <title>Draft Genome Sequence of a Highly Flagellated, Fast-Swimming Archaeon, Methanocaldococcus villosus Strain KIN24-T80 (DSM 22612).</title>
        <authorList>
            <person name="Thennarasu S."/>
            <person name="Polireddy D."/>
            <person name="Antony A."/>
            <person name="Yada M.R."/>
            <person name="Algarawi S."/>
            <person name="Sivakumar N."/>
        </authorList>
    </citation>
    <scope>NUCLEOTIDE SEQUENCE [LARGE SCALE GENOMIC DNA]</scope>
    <source>
        <strain evidence="12 13">KIN24-T80</strain>
    </source>
</reference>
<dbReference type="CDD" id="cd00009">
    <property type="entry name" value="AAA"/>
    <property type="match status" value="2"/>
</dbReference>
<dbReference type="NCBIfam" id="NF001679">
    <property type="entry name" value="PRK00440.1"/>
    <property type="match status" value="1"/>
</dbReference>
<evidence type="ECO:0000256" key="5">
    <source>
        <dbReference type="ARBA" id="ARBA00022813"/>
    </source>
</evidence>
<dbReference type="PRINTS" id="PR00379">
    <property type="entry name" value="INTEIN"/>
</dbReference>
<dbReference type="PANTHER" id="PTHR11669:SF20">
    <property type="entry name" value="REPLICATION FACTOR C SUBUNIT 4"/>
    <property type="match status" value="1"/>
</dbReference>
<dbReference type="InterPro" id="IPR006141">
    <property type="entry name" value="Intein_N"/>
</dbReference>
<feature type="domain" description="Hint" evidence="10">
    <location>
        <begin position="73"/>
        <end position="193"/>
    </location>
</feature>
<dbReference type="SUPFAM" id="SSF51294">
    <property type="entry name" value="Hedgehog/intein (Hint) domain"/>
    <property type="match status" value="1"/>
</dbReference>
<dbReference type="InterPro" id="IPR008921">
    <property type="entry name" value="DNA_pol3_clamp-load_cplx_C"/>
</dbReference>
<keyword evidence="13" id="KW-1185">Reference proteome</keyword>
<evidence type="ECO:0000259" key="10">
    <source>
        <dbReference type="SMART" id="SM00306"/>
    </source>
</evidence>
<dbReference type="Gene3D" id="3.40.50.300">
    <property type="entry name" value="P-loop containing nucleotide triphosphate hydrolases"/>
    <property type="match status" value="2"/>
</dbReference>
<dbReference type="SMART" id="SM00306">
    <property type="entry name" value="HintN"/>
    <property type="match status" value="1"/>
</dbReference>
<keyword evidence="3" id="KW-0235">DNA replication</keyword>
<protein>
    <recommendedName>
        <fullName evidence="2">Replication factor C small subunit</fullName>
    </recommendedName>
    <alternativeName>
        <fullName evidence="8">Clamp loader small subunit</fullName>
    </alternativeName>
</protein>
<evidence type="ECO:0000259" key="9">
    <source>
        <dbReference type="SMART" id="SM00305"/>
    </source>
</evidence>
<dbReference type="RefSeq" id="WP_004590622.1">
    <property type="nucleotide sequence ID" value="NZ_APMM01000017.1"/>
</dbReference>
<dbReference type="Pfam" id="PF08542">
    <property type="entry name" value="Rep_fac_C"/>
    <property type="match status" value="1"/>
</dbReference>
<dbReference type="FunFam" id="1.20.272.10:FF:000029">
    <property type="entry name" value="Replication factor C small subunit"/>
    <property type="match status" value="1"/>
</dbReference>
<dbReference type="Proteomes" id="UP000053695">
    <property type="component" value="Unassembled WGS sequence"/>
</dbReference>
<dbReference type="InterPro" id="IPR050238">
    <property type="entry name" value="DNA_Rep/Repair_Clamp_Loader"/>
</dbReference>
<evidence type="ECO:0000256" key="1">
    <source>
        <dbReference type="ARBA" id="ARBA00009668"/>
    </source>
</evidence>
<dbReference type="InterPro" id="IPR030934">
    <property type="entry name" value="Intein_C"/>
</dbReference>
<dbReference type="GO" id="GO:0006310">
    <property type="term" value="P:DNA recombination"/>
    <property type="evidence" value="ECO:0007669"/>
    <property type="project" value="InterPro"/>
</dbReference>
<dbReference type="OrthoDB" id="7928at2157"/>
<dbReference type="SUPFAM" id="SSF48019">
    <property type="entry name" value="post-AAA+ oligomerization domain-like"/>
    <property type="match status" value="1"/>
</dbReference>
<dbReference type="InterPro" id="IPR047854">
    <property type="entry name" value="RFC_lid"/>
</dbReference>
<dbReference type="PANTHER" id="PTHR11669">
    <property type="entry name" value="REPLICATION FACTOR C / DNA POLYMERASE III GAMMA-TAU SUBUNIT"/>
    <property type="match status" value="1"/>
</dbReference>
<evidence type="ECO:0000313" key="13">
    <source>
        <dbReference type="Proteomes" id="UP000053695"/>
    </source>
</evidence>
<dbReference type="Pfam" id="PF25361">
    <property type="entry name" value="AAA_lid_RFC1"/>
    <property type="match status" value="1"/>
</dbReference>
<evidence type="ECO:0000256" key="4">
    <source>
        <dbReference type="ARBA" id="ARBA00022741"/>
    </source>
</evidence>
<dbReference type="InterPro" id="IPR013748">
    <property type="entry name" value="Rep_factorC_C"/>
</dbReference>
<evidence type="ECO:0000313" key="12">
    <source>
        <dbReference type="EMBL" id="ENN96371.1"/>
    </source>
</evidence>
<name>N6VT50_9EURY</name>
<dbReference type="GO" id="GO:0006261">
    <property type="term" value="P:DNA-templated DNA replication"/>
    <property type="evidence" value="ECO:0007669"/>
    <property type="project" value="TreeGrafter"/>
</dbReference>
<dbReference type="Gene3D" id="2.170.16.10">
    <property type="entry name" value="Hedgehog/Intein (Hint) domain"/>
    <property type="match status" value="1"/>
</dbReference>
<dbReference type="GO" id="GO:0005524">
    <property type="term" value="F:ATP binding"/>
    <property type="evidence" value="ECO:0007669"/>
    <property type="project" value="UniProtKB-KW"/>
</dbReference>
<accession>N6VT50</accession>
<proteinExistence type="inferred from homology"/>
<comment type="caution">
    <text evidence="12">The sequence shown here is derived from an EMBL/GenBank/DDBJ whole genome shotgun (WGS) entry which is preliminary data.</text>
</comment>
<evidence type="ECO:0000256" key="3">
    <source>
        <dbReference type="ARBA" id="ARBA00022705"/>
    </source>
</evidence>
<dbReference type="SMART" id="SM00305">
    <property type="entry name" value="HintC"/>
    <property type="match status" value="1"/>
</dbReference>
<comment type="similarity">
    <text evidence="1">Belongs to the activator 1 small subunits family. RfcS subfamily.</text>
</comment>
<evidence type="ECO:0000256" key="7">
    <source>
        <dbReference type="ARBA" id="ARBA00023000"/>
    </source>
</evidence>
<dbReference type="GO" id="GO:0003677">
    <property type="term" value="F:DNA binding"/>
    <property type="evidence" value="ECO:0007669"/>
    <property type="project" value="InterPro"/>
</dbReference>
<dbReference type="Pfam" id="PF05496">
    <property type="entry name" value="RuvB_N"/>
    <property type="match status" value="1"/>
</dbReference>
<dbReference type="PATRIC" id="fig|1069083.5.peg.552"/>
<keyword evidence="6" id="KW-0067">ATP-binding</keyword>
<keyword evidence="4" id="KW-0547">Nucleotide-binding</keyword>
<dbReference type="CDD" id="cd00081">
    <property type="entry name" value="Hint"/>
    <property type="match status" value="1"/>
</dbReference>
<dbReference type="FunFam" id="1.10.8.60:FF:000012">
    <property type="entry name" value="Replication factor C subunit 4"/>
    <property type="match status" value="1"/>
</dbReference>
<dbReference type="GO" id="GO:0003689">
    <property type="term" value="F:DNA clamp loader activity"/>
    <property type="evidence" value="ECO:0007669"/>
    <property type="project" value="TreeGrafter"/>
</dbReference>
<dbReference type="Gene3D" id="1.20.272.10">
    <property type="match status" value="1"/>
</dbReference>
<evidence type="ECO:0000256" key="8">
    <source>
        <dbReference type="ARBA" id="ARBA00031749"/>
    </source>
</evidence>
<dbReference type="STRING" id="1069083.GCA_000371805_00112"/>
<sequence length="640" mass="73665">MEKPWVEKYRPKRLDEIVGQEEIVKRLKKYVEKRSMPHLLFSGPPGVGKTTAALCLARELYGENWRENFLELNASVAKDTPILVKINGVIKRTTFEELDKLYFNSENIEKLFDGEYVETKNLEVLTVENNKVVWKPVKYLIRHKVNKILEVRFEGGKIKLTGNHSVMVFNENGELTTKHAKDLKVGDCIISFVSSLKDKRYELTSMLYAAKGFKNKIRYPNIIKLVYLKGLADVNSCENWDGVVRLSSKDLSVDIVWLSRILGIESSIFKGEVRLMWKKHKNSDLLPAKMFIKFFEKISDKIKINWRCILRHQLYGNKNMVSKNKVIAILNNIKVDELTEDERKIYKNLRNIALSDLHVVKIKEIKLLDYNDYVYDVSVPNNEMFFAGEVPILLHNSDERGIDVIRTKVKEFARTKPIADAPFKIVFLDESDALTADAQNALRRTMEKYSDVCRFILSCNYPSKIIPPIQSRCAVFRFSPLKKEEIAKKLKEIAEKEGLKLEPSGLEAIIYVSEGDMRKAINILQTAAALDNVITDELVYKVSSRARPEEVKEMMNLALEGNFEKARDLLYKLMVEWGMSGEDILNQMFREINNLNIPEKKKVELAEAIGETDFRIVEGANERIQLSALLAKMALLGKRL</sequence>
<dbReference type="InterPro" id="IPR036844">
    <property type="entry name" value="Hint_dom_sf"/>
</dbReference>
<evidence type="ECO:0000256" key="2">
    <source>
        <dbReference type="ARBA" id="ARBA00014164"/>
    </source>
</evidence>
<keyword evidence="7" id="KW-0651">Protein splicing</keyword>
<feature type="domain" description="Hint" evidence="9">
    <location>
        <begin position="354"/>
        <end position="402"/>
    </location>
</feature>
<dbReference type="GO" id="GO:0009378">
    <property type="term" value="F:four-way junction helicase activity"/>
    <property type="evidence" value="ECO:0007669"/>
    <property type="project" value="InterPro"/>
</dbReference>
<evidence type="ECO:0000256" key="6">
    <source>
        <dbReference type="ARBA" id="ARBA00022840"/>
    </source>
</evidence>
<dbReference type="NCBIfam" id="TIGR01445">
    <property type="entry name" value="intein_Nterm"/>
    <property type="match status" value="1"/>
</dbReference>
<dbReference type="InterPro" id="IPR003593">
    <property type="entry name" value="AAA+_ATPase"/>
</dbReference>
<dbReference type="Gene3D" id="1.10.8.60">
    <property type="match status" value="1"/>
</dbReference>
<dbReference type="CDD" id="cd18140">
    <property type="entry name" value="HLD_clamp_RFC"/>
    <property type="match status" value="1"/>
</dbReference>
<feature type="domain" description="AAA+ ATPase" evidence="11">
    <location>
        <begin position="35"/>
        <end position="484"/>
    </location>
</feature>
<dbReference type="InterPro" id="IPR003959">
    <property type="entry name" value="ATPase_AAA_core"/>
</dbReference>
<dbReference type="PROSITE" id="PS50817">
    <property type="entry name" value="INTEIN_N_TER"/>
    <property type="match status" value="1"/>
</dbReference>
<dbReference type="AlphaFoldDB" id="N6VT50"/>
<dbReference type="EMBL" id="APMM01000017">
    <property type="protein sequence ID" value="ENN96371.1"/>
    <property type="molecule type" value="Genomic_DNA"/>
</dbReference>
<dbReference type="InterPro" id="IPR006142">
    <property type="entry name" value="INTEIN"/>
</dbReference>
<dbReference type="GO" id="GO:0016539">
    <property type="term" value="P:intein-mediated protein splicing"/>
    <property type="evidence" value="ECO:0007669"/>
    <property type="project" value="InterPro"/>
</dbReference>
<dbReference type="PROSITE" id="PS50818">
    <property type="entry name" value="INTEIN_C_TER"/>
    <property type="match status" value="1"/>
</dbReference>
<dbReference type="GO" id="GO:0006281">
    <property type="term" value="P:DNA repair"/>
    <property type="evidence" value="ECO:0007669"/>
    <property type="project" value="InterPro"/>
</dbReference>
<dbReference type="InterPro" id="IPR003587">
    <property type="entry name" value="Hint_dom_N"/>
</dbReference>
<dbReference type="SMART" id="SM00382">
    <property type="entry name" value="AAA"/>
    <property type="match status" value="1"/>
</dbReference>
<dbReference type="InterPro" id="IPR003586">
    <property type="entry name" value="Hint_dom_C"/>
</dbReference>